<dbReference type="PANTHER" id="PTHR47870:SF4">
    <property type="entry name" value="CYTOCHROME C-TYPE BIOGENESIS PROTEIN CYCH"/>
    <property type="match status" value="1"/>
</dbReference>
<evidence type="ECO:0000313" key="8">
    <source>
        <dbReference type="Proteomes" id="UP000001693"/>
    </source>
</evidence>
<protein>
    <submittedName>
        <fullName evidence="7">Tetratricopeptide TPR_2 repeat protein</fullName>
    </submittedName>
</protein>
<keyword evidence="1" id="KW-0677">Repeat</keyword>
<dbReference type="InterPro" id="IPR056412">
    <property type="entry name" value="Ig_CycH"/>
</dbReference>
<evidence type="ECO:0000256" key="3">
    <source>
        <dbReference type="PROSITE-ProRule" id="PRU00339"/>
    </source>
</evidence>
<dbReference type="PROSITE" id="PS50005">
    <property type="entry name" value="TPR"/>
    <property type="match status" value="1"/>
</dbReference>
<dbReference type="InterPro" id="IPR051263">
    <property type="entry name" value="C-type_cytochrome_biogenesis"/>
</dbReference>
<sequence>MTPDIASLRRQLQQLQELHATGVIDADTFEQGKHKLERQMVDQVMAGGDDASAAAAPAVAVPAVGQAAPTAIAPLAAAVQAATPRPRPSARLWALSSVFTLLVAVAGYAVYGTPAQLTADGASMAAAGGGAAAQGEGAGPAGSAASHEITPEQIAALADRLRERLQTEPDNAEGWAMLARAYNMLGRAEDAAPAYKRAIELNGQDAGLMSDYADILAVSNDRQLEGEPLKLIERALKIDPNQPKALSLAGTAAFNRKDYAGAVRYWERILVNLPPDSPMLDQVRGSVDEARKLGGLPARSATAATTAAAVAPAAQPAPAAARATADAATAQVSGTVTLSKDLAGKAGPDDTVFIFARAAEGPRMPLAILRKQVKDLPVTFKLDDSTAMGPQMKLSNFPQVVVGARISKSGNAMPQPGDLQGISAPVALGSNGLKIEINQAVGP</sequence>
<dbReference type="SMART" id="SM00028">
    <property type="entry name" value="TPR"/>
    <property type="match status" value="2"/>
</dbReference>
<keyword evidence="4" id="KW-0812">Transmembrane</keyword>
<feature type="domain" description="Cytochrome c-type biogenesis protein H Ig-like" evidence="5">
    <location>
        <begin position="334"/>
        <end position="437"/>
    </location>
</feature>
<dbReference type="PANTHER" id="PTHR47870">
    <property type="entry name" value="CYTOCHROME C-TYPE BIOGENESIS PROTEIN CCMH"/>
    <property type="match status" value="1"/>
</dbReference>
<dbReference type="SUPFAM" id="SSF48452">
    <property type="entry name" value="TPR-like"/>
    <property type="match status" value="1"/>
</dbReference>
<proteinExistence type="predicted"/>
<dbReference type="InterPro" id="IPR019734">
    <property type="entry name" value="TPR_rpt"/>
</dbReference>
<dbReference type="KEGG" id="lch:Lcho_1552"/>
<feature type="transmembrane region" description="Helical" evidence="4">
    <location>
        <begin position="92"/>
        <end position="111"/>
    </location>
</feature>
<feature type="domain" description="Cytochrome c-type biogenesis protein H TPR" evidence="6">
    <location>
        <begin position="146"/>
        <end position="279"/>
    </location>
</feature>
<evidence type="ECO:0000259" key="6">
    <source>
        <dbReference type="Pfam" id="PF23914"/>
    </source>
</evidence>
<reference evidence="7 8" key="1">
    <citation type="submission" date="2008-03" db="EMBL/GenBank/DDBJ databases">
        <title>Complete sequence of Leptothrix cholodnii SP-6.</title>
        <authorList>
            <consortium name="US DOE Joint Genome Institute"/>
            <person name="Copeland A."/>
            <person name="Lucas S."/>
            <person name="Lapidus A."/>
            <person name="Glavina del Rio T."/>
            <person name="Dalin E."/>
            <person name="Tice H."/>
            <person name="Bruce D."/>
            <person name="Goodwin L."/>
            <person name="Pitluck S."/>
            <person name="Chertkov O."/>
            <person name="Brettin T."/>
            <person name="Detter J.C."/>
            <person name="Han C."/>
            <person name="Kuske C.R."/>
            <person name="Schmutz J."/>
            <person name="Larimer F."/>
            <person name="Land M."/>
            <person name="Hauser L."/>
            <person name="Kyrpides N."/>
            <person name="Lykidis A."/>
            <person name="Emerson D."/>
            <person name="Richardson P."/>
        </authorList>
    </citation>
    <scope>NUCLEOTIDE SEQUENCE [LARGE SCALE GENOMIC DNA]</scope>
    <source>
        <strain evidence="8">ATCC 51168 / LMG 8142 / SP-6</strain>
    </source>
</reference>
<evidence type="ECO:0000313" key="7">
    <source>
        <dbReference type="EMBL" id="ACB33820.1"/>
    </source>
</evidence>
<keyword evidence="4" id="KW-1133">Transmembrane helix</keyword>
<evidence type="ECO:0000256" key="1">
    <source>
        <dbReference type="ARBA" id="ARBA00022737"/>
    </source>
</evidence>
<evidence type="ECO:0000259" key="5">
    <source>
        <dbReference type="Pfam" id="PF23892"/>
    </source>
</evidence>
<gene>
    <name evidence="7" type="ordered locus">Lcho_1552</name>
</gene>
<name>B1XWF2_LEPCP</name>
<dbReference type="InterPro" id="IPR056413">
    <property type="entry name" value="TPR_CcmH_CycH"/>
</dbReference>
<dbReference type="AlphaFoldDB" id="B1XWF2"/>
<dbReference type="Pfam" id="PF23914">
    <property type="entry name" value="TPR_CcmH_CycH"/>
    <property type="match status" value="1"/>
</dbReference>
<dbReference type="Proteomes" id="UP000001693">
    <property type="component" value="Chromosome"/>
</dbReference>
<dbReference type="STRING" id="395495.Lcho_1552"/>
<dbReference type="OrthoDB" id="9776053at2"/>
<keyword evidence="8" id="KW-1185">Reference proteome</keyword>
<dbReference type="Gene3D" id="1.25.40.10">
    <property type="entry name" value="Tetratricopeptide repeat domain"/>
    <property type="match status" value="1"/>
</dbReference>
<dbReference type="eggNOG" id="COG4235">
    <property type="taxonomic scope" value="Bacteria"/>
</dbReference>
<evidence type="ECO:0000256" key="2">
    <source>
        <dbReference type="ARBA" id="ARBA00022803"/>
    </source>
</evidence>
<dbReference type="RefSeq" id="WP_012346582.1">
    <property type="nucleotide sequence ID" value="NC_010524.1"/>
</dbReference>
<dbReference type="EMBL" id="CP001013">
    <property type="protein sequence ID" value="ACB33820.1"/>
    <property type="molecule type" value="Genomic_DNA"/>
</dbReference>
<dbReference type="Pfam" id="PF23892">
    <property type="entry name" value="Ig_CycH"/>
    <property type="match status" value="1"/>
</dbReference>
<dbReference type="HOGENOM" id="CLU_036074_2_0_4"/>
<dbReference type="GO" id="GO:0005886">
    <property type="term" value="C:plasma membrane"/>
    <property type="evidence" value="ECO:0007669"/>
    <property type="project" value="TreeGrafter"/>
</dbReference>
<feature type="repeat" description="TPR" evidence="3">
    <location>
        <begin position="172"/>
        <end position="205"/>
    </location>
</feature>
<organism evidence="7 8">
    <name type="scientific">Leptothrix cholodnii (strain ATCC 51168 / LMG 8142 / SP-6)</name>
    <name type="common">Leptothrix discophora (strain SP-6)</name>
    <dbReference type="NCBI Taxonomy" id="395495"/>
    <lineage>
        <taxon>Bacteria</taxon>
        <taxon>Pseudomonadati</taxon>
        <taxon>Pseudomonadota</taxon>
        <taxon>Betaproteobacteria</taxon>
        <taxon>Burkholderiales</taxon>
        <taxon>Sphaerotilaceae</taxon>
        <taxon>Leptothrix</taxon>
    </lineage>
</organism>
<evidence type="ECO:0000256" key="4">
    <source>
        <dbReference type="SAM" id="Phobius"/>
    </source>
</evidence>
<keyword evidence="2 3" id="KW-0802">TPR repeat</keyword>
<keyword evidence="4" id="KW-0472">Membrane</keyword>
<accession>B1XWF2</accession>
<dbReference type="InterPro" id="IPR011990">
    <property type="entry name" value="TPR-like_helical_dom_sf"/>
</dbReference>